<feature type="compositionally biased region" description="Pro residues" evidence="5">
    <location>
        <begin position="92"/>
        <end position="104"/>
    </location>
</feature>
<keyword evidence="3" id="KW-0238">DNA-binding</keyword>
<dbReference type="GO" id="GO:0003677">
    <property type="term" value="F:DNA binding"/>
    <property type="evidence" value="ECO:0007669"/>
    <property type="project" value="UniProtKB-KW"/>
</dbReference>
<dbReference type="InterPro" id="IPR046668">
    <property type="entry name" value="DUF6538"/>
</dbReference>
<dbReference type="PROSITE" id="PS51898">
    <property type="entry name" value="TYR_RECOMBINASE"/>
    <property type="match status" value="1"/>
</dbReference>
<gene>
    <name evidence="7" type="ordered locus">Fbal_1121</name>
</gene>
<dbReference type="InterPro" id="IPR011010">
    <property type="entry name" value="DNA_brk_join_enz"/>
</dbReference>
<reference evidence="7 8" key="1">
    <citation type="journal article" date="2010" name="Stand. Genomic Sci.">
        <title>Complete genome sequence of Ferrimonas balearica type strain (PAT).</title>
        <authorList>
            <person name="Nolan M."/>
            <person name="Sikorski J."/>
            <person name="Davenport K."/>
            <person name="Lucas S."/>
            <person name="Glavina Del Rio T."/>
            <person name="Tice H."/>
            <person name="Cheng J."/>
            <person name="Goodwin L."/>
            <person name="Pitluck S."/>
            <person name="Liolios K."/>
            <person name="Ivanova N."/>
            <person name="Mavromatis K."/>
            <person name="Ovchinnikova G."/>
            <person name="Pati A."/>
            <person name="Chen A."/>
            <person name="Palaniappan K."/>
            <person name="Land M."/>
            <person name="Hauser L."/>
            <person name="Chang Y."/>
            <person name="Jeffries C."/>
            <person name="Tapia R."/>
            <person name="Brettin T."/>
            <person name="Detter J."/>
            <person name="Han C."/>
            <person name="Yasawong M."/>
            <person name="Rohde M."/>
            <person name="Tindall B."/>
            <person name="Goker M."/>
            <person name="Woyke T."/>
            <person name="Bristow J."/>
            <person name="Eisen J."/>
            <person name="Markowitz V."/>
            <person name="Hugenholtz P."/>
            <person name="Kyrpides N."/>
            <person name="Klenk H."/>
            <person name="Lapidus A."/>
        </authorList>
    </citation>
    <scope>NUCLEOTIDE SEQUENCE [LARGE SCALE GENOMIC DNA]</scope>
    <source>
        <strain evidence="8">DSM 9799 / CCM 4581 / KCTC 23876 / PAT</strain>
    </source>
</reference>
<evidence type="ECO:0000259" key="6">
    <source>
        <dbReference type="PROSITE" id="PS51898"/>
    </source>
</evidence>
<dbReference type="KEGG" id="fbl:Fbal_1121"/>
<evidence type="ECO:0000256" key="1">
    <source>
        <dbReference type="ARBA" id="ARBA00008857"/>
    </source>
</evidence>
<protein>
    <submittedName>
        <fullName evidence="7">Integrase family protein</fullName>
    </submittedName>
</protein>
<dbReference type="GO" id="GO:0015074">
    <property type="term" value="P:DNA integration"/>
    <property type="evidence" value="ECO:0007669"/>
    <property type="project" value="UniProtKB-KW"/>
</dbReference>
<evidence type="ECO:0000313" key="7">
    <source>
        <dbReference type="EMBL" id="ADN75330.1"/>
    </source>
</evidence>
<keyword evidence="8" id="KW-1185">Reference proteome</keyword>
<dbReference type="Pfam" id="PF20172">
    <property type="entry name" value="DUF6538"/>
    <property type="match status" value="1"/>
</dbReference>
<dbReference type="InterPro" id="IPR050090">
    <property type="entry name" value="Tyrosine_recombinase_XerCD"/>
</dbReference>
<accession>E1SVI4</accession>
<dbReference type="PANTHER" id="PTHR30349:SF41">
    <property type="entry name" value="INTEGRASE_RECOMBINASE PROTEIN MJ0367-RELATED"/>
    <property type="match status" value="1"/>
</dbReference>
<evidence type="ECO:0000256" key="2">
    <source>
        <dbReference type="ARBA" id="ARBA00022908"/>
    </source>
</evidence>
<organism evidence="7 8">
    <name type="scientific">Ferrimonas balearica (strain DSM 9799 / CCM 4581 / KCTC 23876 / PAT)</name>
    <dbReference type="NCBI Taxonomy" id="550540"/>
    <lineage>
        <taxon>Bacteria</taxon>
        <taxon>Pseudomonadati</taxon>
        <taxon>Pseudomonadota</taxon>
        <taxon>Gammaproteobacteria</taxon>
        <taxon>Alteromonadales</taxon>
        <taxon>Ferrimonadaceae</taxon>
        <taxon>Ferrimonas</taxon>
    </lineage>
</organism>
<dbReference type="PANTHER" id="PTHR30349">
    <property type="entry name" value="PHAGE INTEGRASE-RELATED"/>
    <property type="match status" value="1"/>
</dbReference>
<feature type="domain" description="Tyr recombinase" evidence="6">
    <location>
        <begin position="218"/>
        <end position="409"/>
    </location>
</feature>
<evidence type="ECO:0000256" key="3">
    <source>
        <dbReference type="ARBA" id="ARBA00023125"/>
    </source>
</evidence>
<feature type="region of interest" description="Disordered" evidence="5">
    <location>
        <begin position="80"/>
        <end position="109"/>
    </location>
</feature>
<dbReference type="AlphaFoldDB" id="E1SVI4"/>
<dbReference type="InterPro" id="IPR013762">
    <property type="entry name" value="Integrase-like_cat_sf"/>
</dbReference>
<dbReference type="Gene3D" id="1.10.443.10">
    <property type="entry name" value="Intergrase catalytic core"/>
    <property type="match status" value="1"/>
</dbReference>
<sequence>MRALNPSKSSELPYLFQSRHGIWYARVVVPLELREALGRREFRQSLKTRCRREAVQRSWTVLDRLSQAAQGATLIEPNCKAEPQDSAVVTPRPAPRLTPRPTPKPRSKTTPLLSEVMESFIREKTLAGAWKPKEVSINRTVFAELKGVVGDLPVTQFRFEEALAYKQHFLEEGRLSASTINKKLSKVGHLMQWASVHYGAVNPMEGLAIRNARVAPRDQRKAVSERQVRQMLRLAAEQDKSFKRWLPLLGAYTGARIGELSQLYLDDFVVVEGYPCIHIRQAKPDQTLKTASSERVIPIHSQLIKAGLLQFVERQLAAGHKRLFPELRYSEVNGYGHASSMWFTKFRAKMGWGEGETFHSLRHTLVTQLKRKGFGADIVGGLVGHSTGSITFDRYGKAFLVSDLLPVVEAVEY</sequence>
<comment type="similarity">
    <text evidence="1">Belongs to the 'phage' integrase family.</text>
</comment>
<name>E1SVI4_FERBD</name>
<dbReference type="HOGENOM" id="CLU_022238_0_0_6"/>
<keyword evidence="4" id="KW-0233">DNA recombination</keyword>
<proteinExistence type="inferred from homology"/>
<dbReference type="EMBL" id="CP002209">
    <property type="protein sequence ID" value="ADN75330.1"/>
    <property type="molecule type" value="Genomic_DNA"/>
</dbReference>
<evidence type="ECO:0000256" key="4">
    <source>
        <dbReference type="ARBA" id="ARBA00023172"/>
    </source>
</evidence>
<dbReference type="GO" id="GO:0006310">
    <property type="term" value="P:DNA recombination"/>
    <property type="evidence" value="ECO:0007669"/>
    <property type="project" value="UniProtKB-KW"/>
</dbReference>
<keyword evidence="2" id="KW-0229">DNA integration</keyword>
<dbReference type="CDD" id="cd01184">
    <property type="entry name" value="INT_C_like_1"/>
    <property type="match status" value="1"/>
</dbReference>
<dbReference type="SUPFAM" id="SSF56349">
    <property type="entry name" value="DNA breaking-rejoining enzymes"/>
    <property type="match status" value="1"/>
</dbReference>
<dbReference type="eggNOG" id="COG0582">
    <property type="taxonomic scope" value="Bacteria"/>
</dbReference>
<dbReference type="Proteomes" id="UP000006683">
    <property type="component" value="Chromosome"/>
</dbReference>
<dbReference type="Pfam" id="PF00589">
    <property type="entry name" value="Phage_integrase"/>
    <property type="match status" value="1"/>
</dbReference>
<evidence type="ECO:0000256" key="5">
    <source>
        <dbReference type="SAM" id="MobiDB-lite"/>
    </source>
</evidence>
<evidence type="ECO:0000313" key="8">
    <source>
        <dbReference type="Proteomes" id="UP000006683"/>
    </source>
</evidence>
<dbReference type="InterPro" id="IPR002104">
    <property type="entry name" value="Integrase_catalytic"/>
</dbReference>